<dbReference type="VEuPathDB" id="FungiDB:ASPBRDRAFT_57502"/>
<accession>A0A1L9UB66</accession>
<dbReference type="GeneID" id="93580240"/>
<protein>
    <submittedName>
        <fullName evidence="1">Uncharacterized protein</fullName>
    </submittedName>
</protein>
<keyword evidence="2" id="KW-1185">Reference proteome</keyword>
<dbReference type="EMBL" id="KV878689">
    <property type="protein sequence ID" value="OJJ68946.1"/>
    <property type="molecule type" value="Genomic_DNA"/>
</dbReference>
<sequence>MPRSRLQRGELDVVGLLRNGSTFLLLADFGHSTSLLGTPGLAAPSHMMLGRAPVGSATSRSRLSRSGLLSMHWHHEEALVPEPKPTVR</sequence>
<organism evidence="1 2">
    <name type="scientific">Aspergillus brasiliensis (strain CBS 101740 / IMI 381727 / IBT 21946)</name>
    <dbReference type="NCBI Taxonomy" id="767769"/>
    <lineage>
        <taxon>Eukaryota</taxon>
        <taxon>Fungi</taxon>
        <taxon>Dikarya</taxon>
        <taxon>Ascomycota</taxon>
        <taxon>Pezizomycotina</taxon>
        <taxon>Eurotiomycetes</taxon>
        <taxon>Eurotiomycetidae</taxon>
        <taxon>Eurotiales</taxon>
        <taxon>Aspergillaceae</taxon>
        <taxon>Aspergillus</taxon>
        <taxon>Aspergillus subgen. Circumdati</taxon>
    </lineage>
</organism>
<dbReference type="OMA" id="WHHEEAL"/>
<proteinExistence type="predicted"/>
<dbReference type="RefSeq" id="XP_067476195.1">
    <property type="nucleotide sequence ID" value="XM_067627752.1"/>
</dbReference>
<dbReference type="AlphaFoldDB" id="A0A1L9UB66"/>
<gene>
    <name evidence="1" type="ORF">ASPBRDRAFT_57502</name>
</gene>
<evidence type="ECO:0000313" key="1">
    <source>
        <dbReference type="EMBL" id="OJJ68946.1"/>
    </source>
</evidence>
<name>A0A1L9UB66_ASPBC</name>
<dbReference type="Proteomes" id="UP000184499">
    <property type="component" value="Unassembled WGS sequence"/>
</dbReference>
<reference evidence="2" key="1">
    <citation type="journal article" date="2017" name="Genome Biol.">
        <title>Comparative genomics reveals high biological diversity and specific adaptations in the industrially and medically important fungal genus Aspergillus.</title>
        <authorList>
            <person name="de Vries R.P."/>
            <person name="Riley R."/>
            <person name="Wiebenga A."/>
            <person name="Aguilar-Osorio G."/>
            <person name="Amillis S."/>
            <person name="Uchima C.A."/>
            <person name="Anderluh G."/>
            <person name="Asadollahi M."/>
            <person name="Askin M."/>
            <person name="Barry K."/>
            <person name="Battaglia E."/>
            <person name="Bayram O."/>
            <person name="Benocci T."/>
            <person name="Braus-Stromeyer S.A."/>
            <person name="Caldana C."/>
            <person name="Canovas D."/>
            <person name="Cerqueira G.C."/>
            <person name="Chen F."/>
            <person name="Chen W."/>
            <person name="Choi C."/>
            <person name="Clum A."/>
            <person name="Dos Santos R.A."/>
            <person name="Damasio A.R."/>
            <person name="Diallinas G."/>
            <person name="Emri T."/>
            <person name="Fekete E."/>
            <person name="Flipphi M."/>
            <person name="Freyberg S."/>
            <person name="Gallo A."/>
            <person name="Gournas C."/>
            <person name="Habgood R."/>
            <person name="Hainaut M."/>
            <person name="Harispe M.L."/>
            <person name="Henrissat B."/>
            <person name="Hilden K.S."/>
            <person name="Hope R."/>
            <person name="Hossain A."/>
            <person name="Karabika E."/>
            <person name="Karaffa L."/>
            <person name="Karanyi Z."/>
            <person name="Krasevec N."/>
            <person name="Kuo A."/>
            <person name="Kusch H."/>
            <person name="LaButti K."/>
            <person name="Lagendijk E.L."/>
            <person name="Lapidus A."/>
            <person name="Levasseur A."/>
            <person name="Lindquist E."/>
            <person name="Lipzen A."/>
            <person name="Logrieco A.F."/>
            <person name="MacCabe A."/>
            <person name="Maekelae M.R."/>
            <person name="Malavazi I."/>
            <person name="Melin P."/>
            <person name="Meyer V."/>
            <person name="Mielnichuk N."/>
            <person name="Miskei M."/>
            <person name="Molnar A.P."/>
            <person name="Mule G."/>
            <person name="Ngan C.Y."/>
            <person name="Orejas M."/>
            <person name="Orosz E."/>
            <person name="Ouedraogo J.P."/>
            <person name="Overkamp K.M."/>
            <person name="Park H.-S."/>
            <person name="Perrone G."/>
            <person name="Piumi F."/>
            <person name="Punt P.J."/>
            <person name="Ram A.F."/>
            <person name="Ramon A."/>
            <person name="Rauscher S."/>
            <person name="Record E."/>
            <person name="Riano-Pachon D.M."/>
            <person name="Robert V."/>
            <person name="Roehrig J."/>
            <person name="Ruller R."/>
            <person name="Salamov A."/>
            <person name="Salih N.S."/>
            <person name="Samson R.A."/>
            <person name="Sandor E."/>
            <person name="Sanguinetti M."/>
            <person name="Schuetze T."/>
            <person name="Sepcic K."/>
            <person name="Shelest E."/>
            <person name="Sherlock G."/>
            <person name="Sophianopoulou V."/>
            <person name="Squina F.M."/>
            <person name="Sun H."/>
            <person name="Susca A."/>
            <person name="Todd R.B."/>
            <person name="Tsang A."/>
            <person name="Unkles S.E."/>
            <person name="van de Wiele N."/>
            <person name="van Rossen-Uffink D."/>
            <person name="Oliveira J.V."/>
            <person name="Vesth T.C."/>
            <person name="Visser J."/>
            <person name="Yu J.-H."/>
            <person name="Zhou M."/>
            <person name="Andersen M.R."/>
            <person name="Archer D.B."/>
            <person name="Baker S.E."/>
            <person name="Benoit I."/>
            <person name="Brakhage A.A."/>
            <person name="Braus G.H."/>
            <person name="Fischer R."/>
            <person name="Frisvad J.C."/>
            <person name="Goldman G.H."/>
            <person name="Houbraken J."/>
            <person name="Oakley B."/>
            <person name="Pocsi I."/>
            <person name="Scazzocchio C."/>
            <person name="Seiboth B."/>
            <person name="vanKuyk P.A."/>
            <person name="Wortman J."/>
            <person name="Dyer P.S."/>
            <person name="Grigoriev I.V."/>
        </authorList>
    </citation>
    <scope>NUCLEOTIDE SEQUENCE [LARGE SCALE GENOMIC DNA]</scope>
    <source>
        <strain evidence="2">CBS 101740 / IMI 381727 / IBT 21946</strain>
    </source>
</reference>
<evidence type="ECO:0000313" key="2">
    <source>
        <dbReference type="Proteomes" id="UP000184499"/>
    </source>
</evidence>